<evidence type="ECO:0000313" key="3">
    <source>
        <dbReference type="Proteomes" id="UP000749559"/>
    </source>
</evidence>
<evidence type="ECO:0000313" key="2">
    <source>
        <dbReference type="EMBL" id="CAH1779700.1"/>
    </source>
</evidence>
<evidence type="ECO:0000256" key="1">
    <source>
        <dbReference type="SAM" id="MobiDB-lite"/>
    </source>
</evidence>
<feature type="compositionally biased region" description="Basic and acidic residues" evidence="1">
    <location>
        <begin position="216"/>
        <end position="229"/>
    </location>
</feature>
<dbReference type="AlphaFoldDB" id="A0A8J1XTU2"/>
<name>A0A8J1XTU2_OWEFU</name>
<keyword evidence="3" id="KW-1185">Reference proteome</keyword>
<dbReference type="OrthoDB" id="6148634at2759"/>
<dbReference type="EMBL" id="CAIIXF020000003">
    <property type="protein sequence ID" value="CAH1779700.1"/>
    <property type="molecule type" value="Genomic_DNA"/>
</dbReference>
<gene>
    <name evidence="2" type="ORF">OFUS_LOCUS6479</name>
</gene>
<protein>
    <submittedName>
        <fullName evidence="2">Uncharacterized protein</fullName>
    </submittedName>
</protein>
<sequence length="257" mass="29368">MYRLAFRRFLLDQVDFEIFPPYGSHIKGIPQTAFEGFLQSIDTHMQLYALIGPYNQRAVSSLVNENFFGELSEVEPTKLGCPKATHIGRLMSTVTEVLHYRHNPSCRSFAMSTSRRPVYPQQKLDGVSTEGECKPSTYVNDGPYVTTDQLSNDTLLEARRDDSIINEHMAGQINNAMDLNQACERAADGRLVICTIPISDHFFDTKERARRKQRKFKQDDIAKPREQTRKARGVRQFHSVDESKILPTTRLGIKLKD</sequence>
<comment type="caution">
    <text evidence="2">The sequence shown here is derived from an EMBL/GenBank/DDBJ whole genome shotgun (WGS) entry which is preliminary data.</text>
</comment>
<reference evidence="2" key="1">
    <citation type="submission" date="2022-03" db="EMBL/GenBank/DDBJ databases">
        <authorList>
            <person name="Martin C."/>
        </authorList>
    </citation>
    <scope>NUCLEOTIDE SEQUENCE</scope>
</reference>
<proteinExistence type="predicted"/>
<organism evidence="2 3">
    <name type="scientific">Owenia fusiformis</name>
    <name type="common">Polychaete worm</name>
    <dbReference type="NCBI Taxonomy" id="6347"/>
    <lineage>
        <taxon>Eukaryota</taxon>
        <taxon>Metazoa</taxon>
        <taxon>Spiralia</taxon>
        <taxon>Lophotrochozoa</taxon>
        <taxon>Annelida</taxon>
        <taxon>Polychaeta</taxon>
        <taxon>Sedentaria</taxon>
        <taxon>Canalipalpata</taxon>
        <taxon>Sabellida</taxon>
        <taxon>Oweniida</taxon>
        <taxon>Oweniidae</taxon>
        <taxon>Owenia</taxon>
    </lineage>
</organism>
<dbReference type="Proteomes" id="UP000749559">
    <property type="component" value="Unassembled WGS sequence"/>
</dbReference>
<feature type="region of interest" description="Disordered" evidence="1">
    <location>
        <begin position="209"/>
        <end position="229"/>
    </location>
</feature>
<accession>A0A8J1XTU2</accession>